<reference evidence="2 3" key="1">
    <citation type="submission" date="2022-09" db="EMBL/GenBank/DDBJ databases">
        <authorList>
            <person name="Palmer J.M."/>
        </authorList>
    </citation>
    <scope>NUCLEOTIDE SEQUENCE [LARGE SCALE GENOMIC DNA]</scope>
    <source>
        <strain evidence="2 3">DSM 7382</strain>
    </source>
</reference>
<protein>
    <submittedName>
        <fullName evidence="2">Uncharacterized protein</fullName>
    </submittedName>
</protein>
<feature type="compositionally biased region" description="Acidic residues" evidence="1">
    <location>
        <begin position="378"/>
        <end position="389"/>
    </location>
</feature>
<feature type="compositionally biased region" description="Polar residues" evidence="1">
    <location>
        <begin position="205"/>
        <end position="214"/>
    </location>
</feature>
<sequence length="414" mass="46563">MNMSRSYAAPVTKDNVFFYSDELYVEVTDGGPYSRHRYGRASPSRLYDLLTYEDRGPVLTKKGVPAKRQPFHKDETGHFYCAQLLHYGLKPLKTKAAAKKHLLAAFGSDQTLRVPDHIVQLENELKDLYARSNAQAKIRYENEKREREIAEKKRWEDLRKKQERIEADVVAASKPNVQATSKKRKSQNDGNSNPSKGRKKKNGEPSGSQNSDLTSLDLSGLWDIACPSLAEEYSGYSAEMTMKMSTSRGSLKDGHLWISFDFGVISGVMRCQALPLPANSTLSFEWRGSESGEGQMTFESINKGTITFLGNGKLKGVLNGDYVPKKNTPFFGTQNQENLRRVVWVKSVRQWKETWRGINANSYEVANQARWGKWVSDEGCDEDPADSDTTEAGGDSNSDSQPEYLSEEEDGFAF</sequence>
<feature type="region of interest" description="Disordered" evidence="1">
    <location>
        <begin position="166"/>
        <end position="214"/>
    </location>
</feature>
<evidence type="ECO:0000313" key="2">
    <source>
        <dbReference type="EMBL" id="KAK7691532.1"/>
    </source>
</evidence>
<feature type="region of interest" description="Disordered" evidence="1">
    <location>
        <begin position="376"/>
        <end position="414"/>
    </location>
</feature>
<dbReference type="AlphaFoldDB" id="A0AAW0GIA6"/>
<dbReference type="Proteomes" id="UP001385951">
    <property type="component" value="Unassembled WGS sequence"/>
</dbReference>
<name>A0AAW0GIA6_9APHY</name>
<proteinExistence type="predicted"/>
<keyword evidence="3" id="KW-1185">Reference proteome</keyword>
<dbReference type="EMBL" id="JASBNA010000005">
    <property type="protein sequence ID" value="KAK7691532.1"/>
    <property type="molecule type" value="Genomic_DNA"/>
</dbReference>
<evidence type="ECO:0000256" key="1">
    <source>
        <dbReference type="SAM" id="MobiDB-lite"/>
    </source>
</evidence>
<evidence type="ECO:0000313" key="3">
    <source>
        <dbReference type="Proteomes" id="UP001385951"/>
    </source>
</evidence>
<accession>A0AAW0GIA6</accession>
<feature type="compositionally biased region" description="Acidic residues" evidence="1">
    <location>
        <begin position="405"/>
        <end position="414"/>
    </location>
</feature>
<organism evidence="2 3">
    <name type="scientific">Cerrena zonata</name>
    <dbReference type="NCBI Taxonomy" id="2478898"/>
    <lineage>
        <taxon>Eukaryota</taxon>
        <taxon>Fungi</taxon>
        <taxon>Dikarya</taxon>
        <taxon>Basidiomycota</taxon>
        <taxon>Agaricomycotina</taxon>
        <taxon>Agaricomycetes</taxon>
        <taxon>Polyporales</taxon>
        <taxon>Cerrenaceae</taxon>
        <taxon>Cerrena</taxon>
    </lineage>
</organism>
<comment type="caution">
    <text evidence="2">The sequence shown here is derived from an EMBL/GenBank/DDBJ whole genome shotgun (WGS) entry which is preliminary data.</text>
</comment>
<gene>
    <name evidence="2" type="ORF">QCA50_004931</name>
</gene>